<feature type="region of interest" description="Disordered" evidence="1">
    <location>
        <begin position="116"/>
        <end position="228"/>
    </location>
</feature>
<feature type="compositionally biased region" description="Basic residues" evidence="1">
    <location>
        <begin position="192"/>
        <end position="202"/>
    </location>
</feature>
<keyword evidence="2" id="KW-0378">Hydrolase</keyword>
<sequence>VRLRHRAARPGRAADPRQRPDVPGAAHLLRWAQLRRTRDRDGQRPDARAAVLLHQARRRAGGARGRHAVPARFAVAPPRDGAGGRHRLGRRGDQRGRRAEACLGLLRRARHDAARLAERGQEDRPPVGHGQGLRPLRTHGRAGAGQGRRSLARQDRAEGQRRSAADLGPVEADLERAGGDLQLVASGAARPWRPHHDRHARGRGGGEAGRPAGGHRGGRGRGALPDRL</sequence>
<evidence type="ECO:0000256" key="1">
    <source>
        <dbReference type="SAM" id="MobiDB-lite"/>
    </source>
</evidence>
<gene>
    <name evidence="2" type="ORF">AVDCRST_MAG04-3555</name>
</gene>
<accession>A0A6J4JHE3</accession>
<feature type="non-terminal residue" evidence="2">
    <location>
        <position position="228"/>
    </location>
</feature>
<evidence type="ECO:0000313" key="2">
    <source>
        <dbReference type="EMBL" id="CAA9279048.1"/>
    </source>
</evidence>
<feature type="compositionally biased region" description="Basic and acidic residues" evidence="1">
    <location>
        <begin position="152"/>
        <end position="164"/>
    </location>
</feature>
<feature type="region of interest" description="Disordered" evidence="1">
    <location>
        <begin position="1"/>
        <end position="24"/>
    </location>
</feature>
<name>A0A6J4JHE3_9PROT</name>
<dbReference type="AlphaFoldDB" id="A0A6J4JHE3"/>
<proteinExistence type="predicted"/>
<feature type="non-terminal residue" evidence="2">
    <location>
        <position position="1"/>
    </location>
</feature>
<dbReference type="GO" id="GO:0016787">
    <property type="term" value="F:hydrolase activity"/>
    <property type="evidence" value="ECO:0007669"/>
    <property type="project" value="UniProtKB-KW"/>
</dbReference>
<feature type="compositionally biased region" description="Gly residues" evidence="1">
    <location>
        <begin position="203"/>
        <end position="215"/>
    </location>
</feature>
<reference evidence="2" key="1">
    <citation type="submission" date="2020-02" db="EMBL/GenBank/DDBJ databases">
        <authorList>
            <person name="Meier V. D."/>
        </authorList>
    </citation>
    <scope>NUCLEOTIDE SEQUENCE</scope>
    <source>
        <strain evidence="2">AVDCRST_MAG04</strain>
    </source>
</reference>
<feature type="compositionally biased region" description="Basic and acidic residues" evidence="1">
    <location>
        <begin position="116"/>
        <end position="126"/>
    </location>
</feature>
<dbReference type="EMBL" id="CADCTL010000263">
    <property type="protein sequence ID" value="CAA9279048.1"/>
    <property type="molecule type" value="Genomic_DNA"/>
</dbReference>
<organism evidence="2">
    <name type="scientific">uncultured Acetobacteraceae bacterium</name>
    <dbReference type="NCBI Taxonomy" id="169975"/>
    <lineage>
        <taxon>Bacteria</taxon>
        <taxon>Pseudomonadati</taxon>
        <taxon>Pseudomonadota</taxon>
        <taxon>Alphaproteobacteria</taxon>
        <taxon>Acetobacterales</taxon>
        <taxon>Acetobacteraceae</taxon>
        <taxon>environmental samples</taxon>
    </lineage>
</organism>
<protein>
    <submittedName>
        <fullName evidence="2">Fumarylacetoacetate hydrolase family protein</fullName>
    </submittedName>
</protein>
<feature type="region of interest" description="Disordered" evidence="1">
    <location>
        <begin position="75"/>
        <end position="96"/>
    </location>
</feature>